<feature type="domain" description="Factor of DNA methylation 1-5/IDN2" evidence="2">
    <location>
        <begin position="175"/>
        <end position="240"/>
    </location>
</feature>
<dbReference type="KEGG" id="qsa:O6P43_017951"/>
<organism evidence="3 4">
    <name type="scientific">Quillaja saponaria</name>
    <name type="common">Soap bark tree</name>
    <dbReference type="NCBI Taxonomy" id="32244"/>
    <lineage>
        <taxon>Eukaryota</taxon>
        <taxon>Viridiplantae</taxon>
        <taxon>Streptophyta</taxon>
        <taxon>Embryophyta</taxon>
        <taxon>Tracheophyta</taxon>
        <taxon>Spermatophyta</taxon>
        <taxon>Magnoliopsida</taxon>
        <taxon>eudicotyledons</taxon>
        <taxon>Gunneridae</taxon>
        <taxon>Pentapetalae</taxon>
        <taxon>rosids</taxon>
        <taxon>fabids</taxon>
        <taxon>Fabales</taxon>
        <taxon>Quillajaceae</taxon>
        <taxon>Quillaja</taxon>
    </lineage>
</organism>
<dbReference type="PANTHER" id="PTHR21596:SF3">
    <property type="entry name" value="FACTOR OF DNA METHYLATION 1-RELATED"/>
    <property type="match status" value="1"/>
</dbReference>
<evidence type="ECO:0000313" key="4">
    <source>
        <dbReference type="Proteomes" id="UP001163823"/>
    </source>
</evidence>
<feature type="coiled-coil region" evidence="1">
    <location>
        <begin position="130"/>
        <end position="177"/>
    </location>
</feature>
<dbReference type="EMBL" id="JARAOO010000007">
    <property type="protein sequence ID" value="KAJ7962769.1"/>
    <property type="molecule type" value="Genomic_DNA"/>
</dbReference>
<sequence>MDCISEEESDISESEIDEYKEKPYEQLRAGKYKVKGLNGTLDALSVLGRRNKITSIRTCSNMHQEWKHLKAEILLWLWLANEIGITNENLNKIQYQCNEKTMSLSRMLEEKDKLHYAFEEETRKMQWRALEKVRQILDEQEKLSEELKRKKILDLRSKQLNRREVLTEQERRQLEEDKQKEVLDENNDKFRSLKEEWGEQIYMAVVTAFKELNEYNPSGRYTVSEPWNFKEKRKATLKEGKADEDLKR</sequence>
<keyword evidence="1" id="KW-0175">Coiled coil</keyword>
<dbReference type="Proteomes" id="UP001163823">
    <property type="component" value="Chromosome 7"/>
</dbReference>
<gene>
    <name evidence="3" type="ORF">O6P43_017951</name>
</gene>
<keyword evidence="4" id="KW-1185">Reference proteome</keyword>
<dbReference type="Pfam" id="PF03469">
    <property type="entry name" value="XH"/>
    <property type="match status" value="1"/>
</dbReference>
<evidence type="ECO:0000259" key="2">
    <source>
        <dbReference type="Pfam" id="PF03469"/>
    </source>
</evidence>
<dbReference type="InterPro" id="IPR045177">
    <property type="entry name" value="FDM1-5/IDN2"/>
</dbReference>
<dbReference type="AlphaFoldDB" id="A0AAD7LRA4"/>
<protein>
    <submittedName>
        <fullName evidence="3">Factor of DNA methylation 1</fullName>
    </submittedName>
</protein>
<evidence type="ECO:0000256" key="1">
    <source>
        <dbReference type="SAM" id="Coils"/>
    </source>
</evidence>
<evidence type="ECO:0000313" key="3">
    <source>
        <dbReference type="EMBL" id="KAJ7962768.1"/>
    </source>
</evidence>
<name>A0AAD7LRA4_QUISA</name>
<dbReference type="PANTHER" id="PTHR21596">
    <property type="entry name" value="RIBONUCLEASE P SUBUNIT P38"/>
    <property type="match status" value="1"/>
</dbReference>
<dbReference type="GO" id="GO:0080188">
    <property type="term" value="P:gene silencing by siRNA-directed DNA methylation"/>
    <property type="evidence" value="ECO:0007669"/>
    <property type="project" value="InterPro"/>
</dbReference>
<comment type="caution">
    <text evidence="3">The sequence shown here is derived from an EMBL/GenBank/DDBJ whole genome shotgun (WGS) entry which is preliminary data.</text>
</comment>
<accession>A0AAD7LRA4</accession>
<dbReference type="EMBL" id="JARAOO010000007">
    <property type="protein sequence ID" value="KAJ7962768.1"/>
    <property type="molecule type" value="Genomic_DNA"/>
</dbReference>
<reference evidence="3" key="1">
    <citation type="journal article" date="2023" name="Science">
        <title>Elucidation of the pathway for biosynthesis of saponin adjuvants from the soapbark tree.</title>
        <authorList>
            <person name="Reed J."/>
            <person name="Orme A."/>
            <person name="El-Demerdash A."/>
            <person name="Owen C."/>
            <person name="Martin L.B.B."/>
            <person name="Misra R.C."/>
            <person name="Kikuchi S."/>
            <person name="Rejzek M."/>
            <person name="Martin A.C."/>
            <person name="Harkess A."/>
            <person name="Leebens-Mack J."/>
            <person name="Louveau T."/>
            <person name="Stephenson M.J."/>
            <person name="Osbourn A."/>
        </authorList>
    </citation>
    <scope>NUCLEOTIDE SEQUENCE</scope>
    <source>
        <strain evidence="3">S10</strain>
    </source>
</reference>
<proteinExistence type="predicted"/>
<dbReference type="InterPro" id="IPR005379">
    <property type="entry name" value="FDM1-5/IDN2_XH"/>
</dbReference>